<sequence>MRTIRRRLQQSGMSIRRPLVGLPLTQNHRRLRHQWYDERRMWAAELNEVFFNDESGICLQHHDGRIPVWRHRGEGMLNSCVMHHHTGPATGYMITSTAATPDQLWQRVEAAWSALPQERIKNLFESMLRHVTAVISSNGHSGY</sequence>
<dbReference type="InterPro" id="IPR036397">
    <property type="entry name" value="RNaseH_sf"/>
</dbReference>
<keyword evidence="2" id="KW-1185">Reference proteome</keyword>
<name>A0A8X6W373_TRICX</name>
<dbReference type="GO" id="GO:0003676">
    <property type="term" value="F:nucleic acid binding"/>
    <property type="evidence" value="ECO:0007669"/>
    <property type="project" value="InterPro"/>
</dbReference>
<protein>
    <submittedName>
        <fullName evidence="1">Transposable element Tcb1 transposase</fullName>
    </submittedName>
</protein>
<evidence type="ECO:0000313" key="2">
    <source>
        <dbReference type="Proteomes" id="UP000887159"/>
    </source>
</evidence>
<accession>A0A8X6W373</accession>
<proteinExistence type="predicted"/>
<dbReference type="Gene3D" id="3.30.420.10">
    <property type="entry name" value="Ribonuclease H-like superfamily/Ribonuclease H"/>
    <property type="match status" value="2"/>
</dbReference>
<dbReference type="Proteomes" id="UP000887159">
    <property type="component" value="Unassembled WGS sequence"/>
</dbReference>
<comment type="caution">
    <text evidence="1">The sequence shown here is derived from an EMBL/GenBank/DDBJ whole genome shotgun (WGS) entry which is preliminary data.</text>
</comment>
<dbReference type="AlphaFoldDB" id="A0A8X6W373"/>
<organism evidence="1 2">
    <name type="scientific">Trichonephila clavipes</name>
    <name type="common">Golden silk orbweaver</name>
    <name type="synonym">Nephila clavipes</name>
    <dbReference type="NCBI Taxonomy" id="2585209"/>
    <lineage>
        <taxon>Eukaryota</taxon>
        <taxon>Metazoa</taxon>
        <taxon>Ecdysozoa</taxon>
        <taxon>Arthropoda</taxon>
        <taxon>Chelicerata</taxon>
        <taxon>Arachnida</taxon>
        <taxon>Araneae</taxon>
        <taxon>Araneomorphae</taxon>
        <taxon>Entelegynae</taxon>
        <taxon>Araneoidea</taxon>
        <taxon>Nephilidae</taxon>
        <taxon>Trichonephila</taxon>
    </lineage>
</organism>
<reference evidence="1" key="1">
    <citation type="submission" date="2020-08" db="EMBL/GenBank/DDBJ databases">
        <title>Multicomponent nature underlies the extraordinary mechanical properties of spider dragline silk.</title>
        <authorList>
            <person name="Kono N."/>
            <person name="Nakamura H."/>
            <person name="Mori M."/>
            <person name="Yoshida Y."/>
            <person name="Ohtoshi R."/>
            <person name="Malay A.D."/>
            <person name="Moran D.A.P."/>
            <person name="Tomita M."/>
            <person name="Numata K."/>
            <person name="Arakawa K."/>
        </authorList>
    </citation>
    <scope>NUCLEOTIDE SEQUENCE</scope>
</reference>
<evidence type="ECO:0000313" key="1">
    <source>
        <dbReference type="EMBL" id="GFY27036.1"/>
    </source>
</evidence>
<gene>
    <name evidence="1" type="primary">X975_05293</name>
    <name evidence="1" type="ORF">TNCV_931771</name>
</gene>
<dbReference type="EMBL" id="BMAU01021378">
    <property type="protein sequence ID" value="GFY27036.1"/>
    <property type="molecule type" value="Genomic_DNA"/>
</dbReference>